<dbReference type="GO" id="GO:0004222">
    <property type="term" value="F:metalloendopeptidase activity"/>
    <property type="evidence" value="ECO:0007669"/>
    <property type="project" value="TreeGrafter"/>
</dbReference>
<reference evidence="4" key="1">
    <citation type="submission" date="2017-09" db="EMBL/GenBank/DDBJ databases">
        <title>Depth-based differentiation of microbial function through sediment-hosted aquifers and enrichment of novel symbionts in the deep terrestrial subsurface.</title>
        <authorList>
            <person name="Probst A.J."/>
            <person name="Ladd B."/>
            <person name="Jarett J.K."/>
            <person name="Geller-Mcgrath D.E."/>
            <person name="Sieber C.M.K."/>
            <person name="Emerson J.B."/>
            <person name="Anantharaman K."/>
            <person name="Thomas B.C."/>
            <person name="Malmstrom R."/>
            <person name="Stieglmeier M."/>
            <person name="Klingl A."/>
            <person name="Woyke T."/>
            <person name="Ryan C.M."/>
            <person name="Banfield J.F."/>
        </authorList>
    </citation>
    <scope>NUCLEOTIDE SEQUENCE [LARGE SCALE GENOMIC DNA]</scope>
</reference>
<evidence type="ECO:0000313" key="4">
    <source>
        <dbReference type="Proteomes" id="UP000231282"/>
    </source>
</evidence>
<sequence>MFEPIKSFFDDFSAYLRAWYLFLKKRFFILAGVLENVKSEGAHFLYRQRGRFARPISHFSVGILVVLVIALSPLVSWEKIEFGGNESQILGTIDASFTALGSAGQSSSNLQGRGGIAEYQVVGGDTVSSIAQKFGVSLDTIRWANNLKSVDDIKPDQVLRVLPISGVLHSVRRGETVYSIAKIYSVDPQAIVDFPFNTFIDDETFALAVGQELVVPSGVMPKVKLWSKPAPKTDYLAEAPVSISDQGQTQPTDQFIWPTVGKISQGYFWYHKAIDIANSAAPAVVASRGGIVLSAGWNAPQAYGIHIIVDHGDGYKTLYAHLSSVAVSPGQSVLRGQVIGQMGSTGRSTGIHLHFEIRAPKGNVNPLSYLQQ</sequence>
<keyword evidence="1" id="KW-0812">Transmembrane</keyword>
<keyword evidence="1" id="KW-0472">Membrane</keyword>
<dbReference type="Gene3D" id="3.10.350.10">
    <property type="entry name" value="LysM domain"/>
    <property type="match status" value="2"/>
</dbReference>
<feature type="domain" description="LysM" evidence="2">
    <location>
        <begin position="167"/>
        <end position="215"/>
    </location>
</feature>
<dbReference type="InterPro" id="IPR016047">
    <property type="entry name" value="M23ase_b-sheet_dom"/>
</dbReference>
<dbReference type="PANTHER" id="PTHR21666">
    <property type="entry name" value="PEPTIDASE-RELATED"/>
    <property type="match status" value="1"/>
</dbReference>
<dbReference type="CDD" id="cd12797">
    <property type="entry name" value="M23_peptidase"/>
    <property type="match status" value="1"/>
</dbReference>
<dbReference type="InterPro" id="IPR036779">
    <property type="entry name" value="LysM_dom_sf"/>
</dbReference>
<dbReference type="PANTHER" id="PTHR21666:SF270">
    <property type="entry name" value="MUREIN HYDROLASE ACTIVATOR ENVC"/>
    <property type="match status" value="1"/>
</dbReference>
<accession>A0A2H0WQW1</accession>
<dbReference type="SUPFAM" id="SSF51261">
    <property type="entry name" value="Duplicated hybrid motif"/>
    <property type="match status" value="1"/>
</dbReference>
<dbReference type="SUPFAM" id="SSF54106">
    <property type="entry name" value="LysM domain"/>
    <property type="match status" value="1"/>
</dbReference>
<dbReference type="PROSITE" id="PS51782">
    <property type="entry name" value="LYSM"/>
    <property type="match status" value="2"/>
</dbReference>
<dbReference type="Gene3D" id="2.70.70.10">
    <property type="entry name" value="Glucose Permease (Domain IIA)"/>
    <property type="match status" value="1"/>
</dbReference>
<feature type="transmembrane region" description="Helical" evidence="1">
    <location>
        <begin position="56"/>
        <end position="77"/>
    </location>
</feature>
<dbReference type="InterPro" id="IPR050570">
    <property type="entry name" value="Cell_wall_metabolism_enzyme"/>
</dbReference>
<dbReference type="EMBL" id="PEZH01000041">
    <property type="protein sequence ID" value="PIS15040.1"/>
    <property type="molecule type" value="Genomic_DNA"/>
</dbReference>
<dbReference type="Pfam" id="PF01476">
    <property type="entry name" value="LysM"/>
    <property type="match status" value="2"/>
</dbReference>
<evidence type="ECO:0000259" key="2">
    <source>
        <dbReference type="PROSITE" id="PS51782"/>
    </source>
</evidence>
<protein>
    <recommendedName>
        <fullName evidence="2">LysM domain-containing protein</fullName>
    </recommendedName>
</protein>
<keyword evidence="1" id="KW-1133">Transmembrane helix</keyword>
<dbReference type="CDD" id="cd00118">
    <property type="entry name" value="LysM"/>
    <property type="match status" value="2"/>
</dbReference>
<evidence type="ECO:0000256" key="1">
    <source>
        <dbReference type="SAM" id="Phobius"/>
    </source>
</evidence>
<comment type="caution">
    <text evidence="3">The sequence shown here is derived from an EMBL/GenBank/DDBJ whole genome shotgun (WGS) entry which is preliminary data.</text>
</comment>
<gene>
    <name evidence="3" type="ORF">COT63_02095</name>
</gene>
<proteinExistence type="predicted"/>
<organism evidence="3 4">
    <name type="scientific">Candidatus Shapirobacteria bacterium CG09_land_8_20_14_0_10_38_17</name>
    <dbReference type="NCBI Taxonomy" id="1974884"/>
    <lineage>
        <taxon>Bacteria</taxon>
        <taxon>Candidatus Shapironibacteriota</taxon>
    </lineage>
</organism>
<evidence type="ECO:0000313" key="3">
    <source>
        <dbReference type="EMBL" id="PIS15040.1"/>
    </source>
</evidence>
<dbReference type="InterPro" id="IPR018392">
    <property type="entry name" value="LysM"/>
</dbReference>
<dbReference type="AlphaFoldDB" id="A0A2H0WQW1"/>
<dbReference type="Proteomes" id="UP000231282">
    <property type="component" value="Unassembled WGS sequence"/>
</dbReference>
<name>A0A2H0WQW1_9BACT</name>
<dbReference type="Pfam" id="PF01551">
    <property type="entry name" value="Peptidase_M23"/>
    <property type="match status" value="1"/>
</dbReference>
<dbReference type="SMART" id="SM00257">
    <property type="entry name" value="LysM"/>
    <property type="match status" value="2"/>
</dbReference>
<dbReference type="InterPro" id="IPR011055">
    <property type="entry name" value="Dup_hybrid_motif"/>
</dbReference>
<feature type="domain" description="LysM" evidence="2">
    <location>
        <begin position="117"/>
        <end position="161"/>
    </location>
</feature>